<keyword evidence="2" id="KW-1185">Reference proteome</keyword>
<name>A0A182KHW5_9DIPT</name>
<proteinExistence type="predicted"/>
<dbReference type="VEuPathDB" id="VectorBase:ACHR014071"/>
<accession>A0A182KHW5</accession>
<dbReference type="Proteomes" id="UP000075881">
    <property type="component" value="Unassembled WGS sequence"/>
</dbReference>
<dbReference type="AlphaFoldDB" id="A0A182KHW5"/>
<organism evidence="1 2">
    <name type="scientific">Anopheles christyi</name>
    <dbReference type="NCBI Taxonomy" id="43041"/>
    <lineage>
        <taxon>Eukaryota</taxon>
        <taxon>Metazoa</taxon>
        <taxon>Ecdysozoa</taxon>
        <taxon>Arthropoda</taxon>
        <taxon>Hexapoda</taxon>
        <taxon>Insecta</taxon>
        <taxon>Pterygota</taxon>
        <taxon>Neoptera</taxon>
        <taxon>Endopterygota</taxon>
        <taxon>Diptera</taxon>
        <taxon>Nematocera</taxon>
        <taxon>Culicoidea</taxon>
        <taxon>Culicidae</taxon>
        <taxon>Anophelinae</taxon>
        <taxon>Anopheles</taxon>
    </lineage>
</organism>
<reference evidence="1" key="2">
    <citation type="submission" date="2020-05" db="UniProtKB">
        <authorList>
            <consortium name="EnsemblMetazoa"/>
        </authorList>
    </citation>
    <scope>IDENTIFICATION</scope>
    <source>
        <strain evidence="1">ACHKN1017</strain>
    </source>
</reference>
<dbReference type="EnsemblMetazoa" id="ACHR014071-RA">
    <property type="protein sequence ID" value="ACHR014071-PA"/>
    <property type="gene ID" value="ACHR014071"/>
</dbReference>
<reference evidence="2" key="1">
    <citation type="submission" date="2013-03" db="EMBL/GenBank/DDBJ databases">
        <title>The Genome Sequence of Anopheles christyi ACHKN1017.</title>
        <authorList>
            <consortium name="The Broad Institute Genomics Platform"/>
            <person name="Neafsey D.E."/>
            <person name="Besansky N."/>
            <person name="Walker B."/>
            <person name="Young S.K."/>
            <person name="Zeng Q."/>
            <person name="Gargeya S."/>
            <person name="Fitzgerald M."/>
            <person name="Haas B."/>
            <person name="Abouelleil A."/>
            <person name="Allen A.W."/>
            <person name="Alvarado L."/>
            <person name="Arachchi H.M."/>
            <person name="Berlin A.M."/>
            <person name="Chapman S.B."/>
            <person name="Gainer-Dewar J."/>
            <person name="Goldberg J."/>
            <person name="Griggs A."/>
            <person name="Gujja S."/>
            <person name="Hansen M."/>
            <person name="Howarth C."/>
            <person name="Imamovic A."/>
            <person name="Ireland A."/>
            <person name="Larimer J."/>
            <person name="McCowan C."/>
            <person name="Murphy C."/>
            <person name="Pearson M."/>
            <person name="Poon T.W."/>
            <person name="Priest M."/>
            <person name="Roberts A."/>
            <person name="Saif S."/>
            <person name="Shea T."/>
            <person name="Sisk P."/>
            <person name="Sykes S."/>
            <person name="Wortman J."/>
            <person name="Nusbaum C."/>
            <person name="Birren B."/>
        </authorList>
    </citation>
    <scope>NUCLEOTIDE SEQUENCE [LARGE SCALE GENOMIC DNA]</scope>
    <source>
        <strain evidence="2">ACHKN1017</strain>
    </source>
</reference>
<sequence>MTWLTVSLVCAWSCLCN</sequence>
<evidence type="ECO:0000313" key="1">
    <source>
        <dbReference type="EnsemblMetazoa" id="ACHR014071-PA"/>
    </source>
</evidence>
<evidence type="ECO:0000313" key="2">
    <source>
        <dbReference type="Proteomes" id="UP000075881"/>
    </source>
</evidence>
<protein>
    <submittedName>
        <fullName evidence="1">Uncharacterized protein</fullName>
    </submittedName>
</protein>